<feature type="region of interest" description="Disordered" evidence="6">
    <location>
        <begin position="193"/>
        <end position="234"/>
    </location>
</feature>
<dbReference type="Proteomes" id="UP000186922">
    <property type="component" value="Unassembled WGS sequence"/>
</dbReference>
<dbReference type="GO" id="GO:0005874">
    <property type="term" value="C:microtubule"/>
    <property type="evidence" value="ECO:0007669"/>
    <property type="project" value="UniProtKB-KW"/>
</dbReference>
<reference evidence="9 10" key="1">
    <citation type="journal article" date="2016" name="Nat. Commun.">
        <title>Extremotolerant tardigrade genome and improved radiotolerance of human cultured cells by tardigrade-unique protein.</title>
        <authorList>
            <person name="Hashimoto T."/>
            <person name="Horikawa D.D."/>
            <person name="Saito Y."/>
            <person name="Kuwahara H."/>
            <person name="Kozuka-Hata H."/>
            <person name="Shin-I T."/>
            <person name="Minakuchi Y."/>
            <person name="Ohishi K."/>
            <person name="Motoyama A."/>
            <person name="Aizu T."/>
            <person name="Enomoto A."/>
            <person name="Kondo K."/>
            <person name="Tanaka S."/>
            <person name="Hara Y."/>
            <person name="Koshikawa S."/>
            <person name="Sagara H."/>
            <person name="Miura T."/>
            <person name="Yokobori S."/>
            <person name="Miyagawa K."/>
            <person name="Suzuki Y."/>
            <person name="Kubo T."/>
            <person name="Oyama M."/>
            <person name="Kohara Y."/>
            <person name="Fujiyama A."/>
            <person name="Arakawa K."/>
            <person name="Katayama T."/>
            <person name="Toyoda A."/>
            <person name="Kunieda T."/>
        </authorList>
    </citation>
    <scope>NUCLEOTIDE SEQUENCE [LARGE SCALE GENOMIC DNA]</scope>
    <source>
        <strain evidence="9 10">YOKOZUNA-1</strain>
    </source>
</reference>
<protein>
    <recommendedName>
        <fullName evidence="5">Gamma-tubulin complex component</fullName>
    </recommendedName>
</protein>
<evidence type="ECO:0000256" key="6">
    <source>
        <dbReference type="SAM" id="MobiDB-lite"/>
    </source>
</evidence>
<comment type="subcellular location">
    <subcellularLocation>
        <location evidence="5">Cytoplasm</location>
        <location evidence="5">Cytoskeleton</location>
        <location evidence="5">Microtubule organizing center</location>
    </subcellularLocation>
</comment>
<dbReference type="PANTHER" id="PTHR19302">
    <property type="entry name" value="GAMMA TUBULIN COMPLEX PROTEIN"/>
    <property type="match status" value="1"/>
</dbReference>
<evidence type="ECO:0000256" key="2">
    <source>
        <dbReference type="ARBA" id="ARBA00022490"/>
    </source>
</evidence>
<dbReference type="STRING" id="947166.A0A1D1VNC0"/>
<comment type="similarity">
    <text evidence="1 5">Belongs to the TUBGCP family.</text>
</comment>
<keyword evidence="10" id="KW-1185">Reference proteome</keyword>
<feature type="domain" description="Gamma tubulin complex component protein N-terminal" evidence="8">
    <location>
        <begin position="269"/>
        <end position="638"/>
    </location>
</feature>
<dbReference type="EMBL" id="BDGG01000005">
    <property type="protein sequence ID" value="GAV00009.1"/>
    <property type="molecule type" value="Genomic_DNA"/>
</dbReference>
<dbReference type="AlphaFoldDB" id="A0A1D1VNC0"/>
<evidence type="ECO:0000256" key="1">
    <source>
        <dbReference type="ARBA" id="ARBA00010337"/>
    </source>
</evidence>
<evidence type="ECO:0000259" key="8">
    <source>
        <dbReference type="Pfam" id="PF17681"/>
    </source>
</evidence>
<comment type="caution">
    <text evidence="9">The sequence shown here is derived from an EMBL/GenBank/DDBJ whole genome shotgun (WGS) entry which is preliminary data.</text>
</comment>
<evidence type="ECO:0000256" key="3">
    <source>
        <dbReference type="ARBA" id="ARBA00022701"/>
    </source>
</evidence>
<sequence>MNSLSIQQSIRKFCHLFETHDGESKELTGSSASRKCLEQNFWQQLLRKDRPVSPSCDLEQRLESAALDIFLRQEGSGDSAAVEAIEKFHKNAALLCATEDGHNVLEFLLALQGLASHKIGNTISQPQRGSRKVTQGFFGKLLADEKIPFANHSNGLSAACRDLFKEASRKKRDNSAKPSSTFAIFNPAFAFDNDGEEQPAAENDQQHSPFSLPKEEDSRGKAQAERKTSPRTFVGNLLTSRELHGYHTVSNVKKSNGSRLSTENFQAELAKVIVGIPSTSFDFDESNEYRLQETVHVIGLDRRIVEDLAGFAAVVGNSVRRIRSFIKDIPQNNGQTFLRFIQACKVYLDGFVAVISGRCNTGNFISFQDSLQSLISPIEFLEEVCVEVGEVKAGLNLLQVLYEKCMCVVGDRSLLHLALFLLEESAVPFFHFVTSLALRGHVASALVFAEEFGVLINEGALHRPKVAFWDDVFVTNDIPETFLTEFCLRALEAARCLLLLKAVRPFHPLLFLQTSNDQASPLNFCLCFTEDSNSYFVGFQWYGEDMRQKLDRVTQKELKRKTFVTNAELADESRISFGSVFSNENMDAPKAGAKPEDVFERNWKNHHGSFKAIIHRKILPVIDIQVRLAEKAVVKLFFDTLRISDHINVIRNYFFLENGEFAATFSSNLFEKASRSSLKGCLEVSFLLFCFDTSLSDQVRRDEKVNKRLTLLSTRPSDVPTTVSPYDLTDFLGLDYKVDWPLNMILTPDLMLKCNAVFRRLLRIKGCIWTLNDTFLLLNEVQDVQNEGNRSFLSVVRHEIAHVIRVLDVHLMDVAVHRSWRESQAPLEGDVTSFEELREAVRLYVNNVHEKCILEDAQGSRFAWVLSEILRYTLRFYAELKAEASIEELRKTYAVFQQCVHFILDNVEKRRGVPIDFDCETFLSHIDFNNYYRNNKTSSGTEKSPGKNRSRSLLRNLYGTL</sequence>
<dbReference type="InterPro" id="IPR007259">
    <property type="entry name" value="GCP"/>
</dbReference>
<dbReference type="GO" id="GO:0051321">
    <property type="term" value="P:meiotic cell cycle"/>
    <property type="evidence" value="ECO:0007669"/>
    <property type="project" value="TreeGrafter"/>
</dbReference>
<dbReference type="Pfam" id="PF04130">
    <property type="entry name" value="GCP_C_terminal"/>
    <property type="match status" value="1"/>
</dbReference>
<dbReference type="GO" id="GO:0051225">
    <property type="term" value="P:spindle assembly"/>
    <property type="evidence" value="ECO:0007669"/>
    <property type="project" value="TreeGrafter"/>
</dbReference>
<keyword evidence="3 5" id="KW-0493">Microtubule</keyword>
<evidence type="ECO:0000256" key="4">
    <source>
        <dbReference type="ARBA" id="ARBA00023212"/>
    </source>
</evidence>
<evidence type="ECO:0000313" key="9">
    <source>
        <dbReference type="EMBL" id="GAV00009.1"/>
    </source>
</evidence>
<evidence type="ECO:0000313" key="10">
    <source>
        <dbReference type="Proteomes" id="UP000186922"/>
    </source>
</evidence>
<accession>A0A1D1VNC0</accession>
<dbReference type="GO" id="GO:0000278">
    <property type="term" value="P:mitotic cell cycle"/>
    <property type="evidence" value="ECO:0007669"/>
    <property type="project" value="TreeGrafter"/>
</dbReference>
<evidence type="ECO:0000256" key="5">
    <source>
        <dbReference type="RuleBase" id="RU363050"/>
    </source>
</evidence>
<dbReference type="GO" id="GO:0000922">
    <property type="term" value="C:spindle pole"/>
    <property type="evidence" value="ECO:0007669"/>
    <property type="project" value="InterPro"/>
</dbReference>
<proteinExistence type="inferred from homology"/>
<name>A0A1D1VNC0_RAMVA</name>
<dbReference type="OrthoDB" id="775571at2759"/>
<gene>
    <name evidence="9" type="primary">RvY_10926-1</name>
    <name evidence="9" type="synonym">RvY_10926.1</name>
    <name evidence="9" type="ORF">RvY_10926</name>
</gene>
<dbReference type="GO" id="GO:0031122">
    <property type="term" value="P:cytoplasmic microtubule organization"/>
    <property type="evidence" value="ECO:0007669"/>
    <property type="project" value="TreeGrafter"/>
</dbReference>
<evidence type="ECO:0000259" key="7">
    <source>
        <dbReference type="Pfam" id="PF04130"/>
    </source>
</evidence>
<dbReference type="Gene3D" id="1.20.120.1900">
    <property type="entry name" value="Gamma-tubulin complex, C-terminal domain"/>
    <property type="match status" value="1"/>
</dbReference>
<keyword evidence="4 5" id="KW-0206">Cytoskeleton</keyword>
<dbReference type="GO" id="GO:0007020">
    <property type="term" value="P:microtubule nucleation"/>
    <property type="evidence" value="ECO:0007669"/>
    <property type="project" value="InterPro"/>
</dbReference>
<dbReference type="GO" id="GO:0043015">
    <property type="term" value="F:gamma-tubulin binding"/>
    <property type="evidence" value="ECO:0007669"/>
    <property type="project" value="InterPro"/>
</dbReference>
<dbReference type="InterPro" id="IPR042241">
    <property type="entry name" value="GCP_C_sf"/>
</dbReference>
<dbReference type="GO" id="GO:0051011">
    <property type="term" value="F:microtubule minus-end binding"/>
    <property type="evidence" value="ECO:0007669"/>
    <property type="project" value="TreeGrafter"/>
</dbReference>
<dbReference type="InterPro" id="IPR040457">
    <property type="entry name" value="GCP_C"/>
</dbReference>
<dbReference type="InterPro" id="IPR041470">
    <property type="entry name" value="GCP_N"/>
</dbReference>
<feature type="domain" description="Gamma tubulin complex component C-terminal" evidence="7">
    <location>
        <begin position="645"/>
        <end position="932"/>
    </location>
</feature>
<dbReference type="Pfam" id="PF17681">
    <property type="entry name" value="GCP_N_terminal"/>
    <property type="match status" value="1"/>
</dbReference>
<keyword evidence="2 5" id="KW-0963">Cytoplasm</keyword>
<dbReference type="GO" id="GO:0000930">
    <property type="term" value="C:gamma-tubulin complex"/>
    <property type="evidence" value="ECO:0007669"/>
    <property type="project" value="TreeGrafter"/>
</dbReference>
<organism evidence="9 10">
    <name type="scientific">Ramazzottius varieornatus</name>
    <name type="common">Water bear</name>
    <name type="synonym">Tardigrade</name>
    <dbReference type="NCBI Taxonomy" id="947166"/>
    <lineage>
        <taxon>Eukaryota</taxon>
        <taxon>Metazoa</taxon>
        <taxon>Ecdysozoa</taxon>
        <taxon>Tardigrada</taxon>
        <taxon>Eutardigrada</taxon>
        <taxon>Parachela</taxon>
        <taxon>Hypsibioidea</taxon>
        <taxon>Ramazzottiidae</taxon>
        <taxon>Ramazzottius</taxon>
    </lineage>
</organism>
<dbReference type="PANTHER" id="PTHR19302:SF70">
    <property type="entry name" value="GAMMA-TUBULIN COMPLEX COMPONENT 6"/>
    <property type="match status" value="1"/>
</dbReference>
<feature type="compositionally biased region" description="Basic and acidic residues" evidence="6">
    <location>
        <begin position="213"/>
        <end position="228"/>
    </location>
</feature>